<evidence type="ECO:0000313" key="3">
    <source>
        <dbReference type="Proteomes" id="UP001225605"/>
    </source>
</evidence>
<proteinExistence type="predicted"/>
<feature type="region of interest" description="Disordered" evidence="1">
    <location>
        <begin position="256"/>
        <end position="431"/>
    </location>
</feature>
<dbReference type="RefSeq" id="WP_306749077.1">
    <property type="nucleotide sequence ID" value="NZ_NSDM01000012.1"/>
</dbReference>
<feature type="compositionally biased region" description="Low complexity" evidence="1">
    <location>
        <begin position="365"/>
        <end position="375"/>
    </location>
</feature>
<feature type="compositionally biased region" description="Low complexity" evidence="1">
    <location>
        <begin position="335"/>
        <end position="358"/>
    </location>
</feature>
<dbReference type="SUPFAM" id="SSF140453">
    <property type="entry name" value="EsxAB dimer-like"/>
    <property type="match status" value="1"/>
</dbReference>
<reference evidence="2 3" key="1">
    <citation type="submission" date="2017-06" db="EMBL/GenBank/DDBJ databases">
        <title>Cultured bacterium strain Saccharothrix yanglingensis Hhs.015.</title>
        <authorList>
            <person name="Xia Y."/>
        </authorList>
    </citation>
    <scope>NUCLEOTIDE SEQUENCE [LARGE SCALE GENOMIC DNA]</scope>
    <source>
        <strain evidence="2 3">Hhs.015</strain>
    </source>
</reference>
<organism evidence="2 3">
    <name type="scientific">Saccharothrix yanglingensis</name>
    <dbReference type="NCBI Taxonomy" id="659496"/>
    <lineage>
        <taxon>Bacteria</taxon>
        <taxon>Bacillati</taxon>
        <taxon>Actinomycetota</taxon>
        <taxon>Actinomycetes</taxon>
        <taxon>Pseudonocardiales</taxon>
        <taxon>Pseudonocardiaceae</taxon>
        <taxon>Saccharothrix</taxon>
    </lineage>
</organism>
<name>A0ABU0X5X0_9PSEU</name>
<dbReference type="InterPro" id="IPR036689">
    <property type="entry name" value="ESAT-6-like_sf"/>
</dbReference>
<evidence type="ECO:0000256" key="1">
    <source>
        <dbReference type="SAM" id="MobiDB-lite"/>
    </source>
</evidence>
<evidence type="ECO:0000313" key="2">
    <source>
        <dbReference type="EMBL" id="MDQ2587514.1"/>
    </source>
</evidence>
<dbReference type="InterPro" id="IPR038332">
    <property type="entry name" value="PPE_sf"/>
</dbReference>
<feature type="compositionally biased region" description="Low complexity" evidence="1">
    <location>
        <begin position="280"/>
        <end position="327"/>
    </location>
</feature>
<accession>A0ABU0X5X0</accession>
<dbReference type="Gene3D" id="1.20.1260.20">
    <property type="entry name" value="PPE superfamily"/>
    <property type="match status" value="1"/>
</dbReference>
<keyword evidence="3" id="KW-1185">Reference proteome</keyword>
<comment type="caution">
    <text evidence="2">The sequence shown here is derived from an EMBL/GenBank/DDBJ whole genome shotgun (WGS) entry which is preliminary data.</text>
</comment>
<protein>
    <submittedName>
        <fullName evidence="2">Uncharacterized protein</fullName>
    </submittedName>
</protein>
<dbReference type="EMBL" id="NSDM01000012">
    <property type="protein sequence ID" value="MDQ2587514.1"/>
    <property type="molecule type" value="Genomic_DNA"/>
</dbReference>
<dbReference type="Proteomes" id="UP001225605">
    <property type="component" value="Unassembled WGS sequence"/>
</dbReference>
<sequence length="572" mass="58896">MNNPLVAERRDSTTGYTGIGIAESAADLYNGVSSGSWVEGGLGFAGTGLEMLSLALDPLGTLLQYAVSWIIEHVGPLRDALNWLAGDADQIAAYAATWQNVSQSVGRAHEALTSEVGRGTAGWTGAAADAYRRSVAEQAEHITAAAGCSATVGTVVQVVGVLVGTVRGIVRDLVAECVATLVARIPQWLAEEAVTLGFATPHVVASAVAIIAKWVNRISDVITKLVRSVGRLRPLMNRLGEIWEAIKRGLRALKRADAPGAPRTPDPVTLPGSPDVKPRGGTTPSGTTAPSGTSGTSGPTVSAPPTTHTPPAHTPPAGTTTPSGAPVSAPPVTHAPSGGTTPSGTTSPSSAPVTAPPVAHGPSGGTTTPSSTTAPPVTPVSGGGGGGSGPKIIRRDDHFPNTVNSGGIRKSHLDADGNLVPANPHGKTEPWQHVLGGKDKAAKADSPYTSFSVEGADAKLYGNKEVRLDHERLQADIDAGKVTDVEILPPAKVEASLQGEVDRLAGRDVDVTLPHDATPDQVRRFAEDLGLSKGKTESIISRLQGLLNTRRDGEWLIKGTVPAEYIQGPYDV</sequence>
<gene>
    <name evidence="2" type="ORF">CKY47_26715</name>
</gene>